<sequence>MTKTTAYVGTYTKGDSKGIYRFTLHPSTGEMGEVELAAELDNPTYLAISNSKKHLYSVIKSGENGGVVAYSLKESGQLEYVNKHVSPGSPPCHVSVDSSDQFVYSANYHLGTAISYQITKNGELSSPVSIMEHKGNGPHERQEKSHVHYAGLTPDEKLLCVVDLGTDKMALYHSNAGQLSLHNEITFRPGTGPRHIQFHPNGKFAYVNGELSSEVIAFAYHSETSTFTELQYISSLPADFEGESIGGALKVSPDGQFLYASNRGDDSIAVFKIDLDTGKLTLVDHTPTGGEFPRDFTIDPSASYLLAANQDSGNIVQFSIDQATGKLTKTGVEIHVPHPVCLAFL</sequence>
<dbReference type="Pfam" id="PF10282">
    <property type="entry name" value="Lactonase"/>
    <property type="match status" value="1"/>
</dbReference>
<dbReference type="InterPro" id="IPR019405">
    <property type="entry name" value="Lactonase_7-beta_prop"/>
</dbReference>
<dbReference type="Gene3D" id="2.130.10.10">
    <property type="entry name" value="YVTN repeat-like/Quinoprotein amine dehydrogenase"/>
    <property type="match status" value="1"/>
</dbReference>
<accession>A0A1X9MEE8</accession>
<dbReference type="PANTHER" id="PTHR30344">
    <property type="entry name" value="6-PHOSPHOGLUCONOLACTONASE-RELATED"/>
    <property type="match status" value="1"/>
</dbReference>
<dbReference type="InterPro" id="IPR011048">
    <property type="entry name" value="Haem_d1_sf"/>
</dbReference>
<dbReference type="InterPro" id="IPR015943">
    <property type="entry name" value="WD40/YVTN_repeat-like_dom_sf"/>
</dbReference>
<name>A0A1X9MEE8_9BACI</name>
<gene>
    <name evidence="2" type="primary">pgl_3</name>
    <name evidence="2" type="ORF">BkAM31D_19330</name>
</gene>
<dbReference type="STRING" id="199441.BkAM31D_19330"/>
<dbReference type="SUPFAM" id="SSF51004">
    <property type="entry name" value="C-terminal (heme d1) domain of cytochrome cd1-nitrite reductase"/>
    <property type="match status" value="1"/>
</dbReference>
<dbReference type="FunFam" id="2.130.10.10:FF:000306">
    <property type="entry name" value="3-carboxymuconate cyclase"/>
    <property type="match status" value="1"/>
</dbReference>
<protein>
    <submittedName>
        <fullName evidence="2">6-phosphogluconolactonase</fullName>
        <ecNumber evidence="2">3.1.1.31</ecNumber>
    </submittedName>
</protein>
<comment type="similarity">
    <text evidence="1">Belongs to the cycloisomerase 2 family.</text>
</comment>
<organism evidence="2 3">
    <name type="scientific">Halalkalibacter krulwichiae</name>
    <dbReference type="NCBI Taxonomy" id="199441"/>
    <lineage>
        <taxon>Bacteria</taxon>
        <taxon>Bacillati</taxon>
        <taxon>Bacillota</taxon>
        <taxon>Bacilli</taxon>
        <taxon>Bacillales</taxon>
        <taxon>Bacillaceae</taxon>
        <taxon>Halalkalibacter</taxon>
    </lineage>
</organism>
<keyword evidence="3" id="KW-1185">Reference proteome</keyword>
<dbReference type="KEGG" id="bkw:BkAM31D_19330"/>
<evidence type="ECO:0000313" key="3">
    <source>
        <dbReference type="Proteomes" id="UP000193006"/>
    </source>
</evidence>
<dbReference type="GO" id="GO:0017057">
    <property type="term" value="F:6-phosphogluconolactonase activity"/>
    <property type="evidence" value="ECO:0007669"/>
    <property type="project" value="UniProtKB-EC"/>
</dbReference>
<proteinExistence type="inferred from homology"/>
<reference evidence="2 3" key="1">
    <citation type="submission" date="2017-04" db="EMBL/GenBank/DDBJ databases">
        <title>Bacillus krulwichiae AM31D Genome sequencing and assembly.</title>
        <authorList>
            <person name="Krulwich T.A."/>
            <person name="Anastor L."/>
            <person name="Ehrlich R."/>
            <person name="Ehrlich G.D."/>
            <person name="Janto B."/>
        </authorList>
    </citation>
    <scope>NUCLEOTIDE SEQUENCE [LARGE SCALE GENOMIC DNA]</scope>
    <source>
        <strain evidence="2 3">AM31D</strain>
    </source>
</reference>
<dbReference type="PANTHER" id="PTHR30344:SF1">
    <property type="entry name" value="6-PHOSPHOGLUCONOLACTONASE"/>
    <property type="match status" value="1"/>
</dbReference>
<evidence type="ECO:0000313" key="2">
    <source>
        <dbReference type="EMBL" id="ARK31817.1"/>
    </source>
</evidence>
<dbReference type="Proteomes" id="UP000193006">
    <property type="component" value="Chromosome"/>
</dbReference>
<evidence type="ECO:0000256" key="1">
    <source>
        <dbReference type="ARBA" id="ARBA00005564"/>
    </source>
</evidence>
<dbReference type="EMBL" id="CP020814">
    <property type="protein sequence ID" value="ARK31817.1"/>
    <property type="molecule type" value="Genomic_DNA"/>
</dbReference>
<dbReference type="EC" id="3.1.1.31" evidence="2"/>
<dbReference type="GO" id="GO:0005829">
    <property type="term" value="C:cytosol"/>
    <property type="evidence" value="ECO:0007669"/>
    <property type="project" value="TreeGrafter"/>
</dbReference>
<keyword evidence="2" id="KW-0378">Hydrolase</keyword>
<dbReference type="AlphaFoldDB" id="A0A1X9MEE8"/>
<dbReference type="RefSeq" id="WP_066159049.1">
    <property type="nucleotide sequence ID" value="NZ_CP020814.1"/>
</dbReference>
<dbReference type="InterPro" id="IPR050282">
    <property type="entry name" value="Cycloisomerase_2"/>
</dbReference>